<feature type="transmembrane region" description="Helical" evidence="1">
    <location>
        <begin position="35"/>
        <end position="51"/>
    </location>
</feature>
<organism evidence="2 3">
    <name type="scientific">Rossellomorea pakistanensis</name>
    <dbReference type="NCBI Taxonomy" id="992288"/>
    <lineage>
        <taxon>Bacteria</taxon>
        <taxon>Bacillati</taxon>
        <taxon>Bacillota</taxon>
        <taxon>Bacilli</taxon>
        <taxon>Bacillales</taxon>
        <taxon>Bacillaceae</taxon>
        <taxon>Rossellomorea</taxon>
    </lineage>
</organism>
<gene>
    <name evidence="2" type="ORF">JOC86_004274</name>
</gene>
<dbReference type="PANTHER" id="PTHR41309">
    <property type="entry name" value="MEMBRANE PROTEIN-RELATED"/>
    <property type="match status" value="1"/>
</dbReference>
<feature type="transmembrane region" description="Helical" evidence="1">
    <location>
        <begin position="112"/>
        <end position="134"/>
    </location>
</feature>
<feature type="transmembrane region" description="Helical" evidence="1">
    <location>
        <begin position="141"/>
        <end position="159"/>
    </location>
</feature>
<dbReference type="Proteomes" id="UP001646157">
    <property type="component" value="Unassembled WGS sequence"/>
</dbReference>
<dbReference type="InterPro" id="IPR025699">
    <property type="entry name" value="ABC2_memb-like"/>
</dbReference>
<proteinExistence type="predicted"/>
<dbReference type="RefSeq" id="WP_205174869.1">
    <property type="nucleotide sequence ID" value="NZ_JAFBDZ010000005.1"/>
</dbReference>
<feature type="transmembrane region" description="Helical" evidence="1">
    <location>
        <begin position="12"/>
        <end position="29"/>
    </location>
</feature>
<dbReference type="Pfam" id="PF13346">
    <property type="entry name" value="ABC2_membrane_5"/>
    <property type="match status" value="1"/>
</dbReference>
<feature type="transmembrane region" description="Helical" evidence="1">
    <location>
        <begin position="179"/>
        <end position="201"/>
    </location>
</feature>
<dbReference type="PANTHER" id="PTHR41309:SF2">
    <property type="entry name" value="MEMBRANE PROTEIN"/>
    <property type="match status" value="1"/>
</dbReference>
<keyword evidence="1" id="KW-0812">Transmembrane</keyword>
<feature type="transmembrane region" description="Helical" evidence="1">
    <location>
        <begin position="72"/>
        <end position="92"/>
    </location>
</feature>
<evidence type="ECO:0000256" key="1">
    <source>
        <dbReference type="SAM" id="Phobius"/>
    </source>
</evidence>
<keyword evidence="1" id="KW-1133">Transmembrane helix</keyword>
<keyword evidence="3" id="KW-1185">Reference proteome</keyword>
<accession>A0ABS2NIK2</accession>
<evidence type="ECO:0000313" key="2">
    <source>
        <dbReference type="EMBL" id="MBM7587700.1"/>
    </source>
</evidence>
<dbReference type="EMBL" id="JAFBDZ010000005">
    <property type="protein sequence ID" value="MBM7587700.1"/>
    <property type="molecule type" value="Genomic_DNA"/>
</dbReference>
<name>A0ABS2NIK2_9BACI</name>
<keyword evidence="1" id="KW-0472">Membrane</keyword>
<protein>
    <submittedName>
        <fullName evidence="2">Succinate dehydrogenase hydrophobic anchor subunit</fullName>
    </submittedName>
</protein>
<reference evidence="2 3" key="1">
    <citation type="submission" date="2021-01" db="EMBL/GenBank/DDBJ databases">
        <title>Genomic Encyclopedia of Type Strains, Phase IV (KMG-IV): sequencing the most valuable type-strain genomes for metagenomic binning, comparative biology and taxonomic classification.</title>
        <authorList>
            <person name="Goeker M."/>
        </authorList>
    </citation>
    <scope>NUCLEOTIDE SEQUENCE [LARGE SCALE GENOMIC DNA]</scope>
    <source>
        <strain evidence="2 3">DSM 24834</strain>
    </source>
</reference>
<evidence type="ECO:0000313" key="3">
    <source>
        <dbReference type="Proteomes" id="UP001646157"/>
    </source>
</evidence>
<comment type="caution">
    <text evidence="2">The sequence shown here is derived from an EMBL/GenBank/DDBJ whole genome shotgun (WGS) entry which is preliminary data.</text>
</comment>
<sequence>MVHILKKDLLVNKSYLWLILAFLAAFYIMNFPTQIIFFMIAFGVLVNTFYYDEKSKADIYYVSLPIKRSNLVLFRYLFFFLFSLCLALVMLVVDYGLREIFSDYIKTERLNWVYIVGVVVMFLLFTSTLLPFLYKFGLMKGMAYCGLFLLIIIGSIMMSESLVGFLSDLALKILSINPILMPLSIGLLFILVSGFISVFIYEKKDLG</sequence>